<evidence type="ECO:0000313" key="2">
    <source>
        <dbReference type="Proteomes" id="UP000324800"/>
    </source>
</evidence>
<evidence type="ECO:0000313" key="1">
    <source>
        <dbReference type="EMBL" id="KAA6391100.1"/>
    </source>
</evidence>
<proteinExistence type="predicted"/>
<organism evidence="1 2">
    <name type="scientific">Streblomastix strix</name>
    <dbReference type="NCBI Taxonomy" id="222440"/>
    <lineage>
        <taxon>Eukaryota</taxon>
        <taxon>Metamonada</taxon>
        <taxon>Preaxostyla</taxon>
        <taxon>Oxymonadida</taxon>
        <taxon>Streblomastigidae</taxon>
        <taxon>Streblomastix</taxon>
    </lineage>
</organism>
<protein>
    <submittedName>
        <fullName evidence="1">Uncharacterized protein</fullName>
    </submittedName>
</protein>
<accession>A0A5J4W8C7</accession>
<gene>
    <name evidence="1" type="ORF">EZS28_013375</name>
</gene>
<name>A0A5J4W8C7_9EUKA</name>
<dbReference type="Proteomes" id="UP000324800">
    <property type="component" value="Unassembled WGS sequence"/>
</dbReference>
<sequence>MNRTEQLLKMAEKVPKDLKVPMRAIAIMGKSRMQINLIANPQITKGEFVSPSNRNVTGIYKATSEIRTDPKRNCGTPLSHEQIILSFVINKSCQTCTNQRGQDKLYRAIPERFRRKSYEKKKVTFLIENENIISLHYKQYLIDEGIEAEHLLFSTVLKHDEAQIKRLIELRDQLSTDPEEIINSLYEKEGDEQKIGKIDMDEDYVPEDVPKQDSTYVEVENEHTMKSYNVSDEKNENFNRILHDSSFYNKTKLLIDPEC</sequence>
<dbReference type="AlphaFoldDB" id="A0A5J4W8C7"/>
<reference evidence="1 2" key="1">
    <citation type="submission" date="2019-03" db="EMBL/GenBank/DDBJ databases">
        <title>Single cell metagenomics reveals metabolic interactions within the superorganism composed of flagellate Streblomastix strix and complex community of Bacteroidetes bacteria on its surface.</title>
        <authorList>
            <person name="Treitli S.C."/>
            <person name="Kolisko M."/>
            <person name="Husnik F."/>
            <person name="Keeling P."/>
            <person name="Hampl V."/>
        </authorList>
    </citation>
    <scope>NUCLEOTIDE SEQUENCE [LARGE SCALE GENOMIC DNA]</scope>
    <source>
        <strain evidence="1">ST1C</strain>
    </source>
</reference>
<comment type="caution">
    <text evidence="1">The sequence shown here is derived from an EMBL/GenBank/DDBJ whole genome shotgun (WGS) entry which is preliminary data.</text>
</comment>
<dbReference type="EMBL" id="SNRW01002996">
    <property type="protein sequence ID" value="KAA6391100.1"/>
    <property type="molecule type" value="Genomic_DNA"/>
</dbReference>